<comment type="caution">
    <text evidence="6">The sequence shown here is derived from an EMBL/GenBank/DDBJ whole genome shotgun (WGS) entry which is preliminary data.</text>
</comment>
<protein>
    <submittedName>
        <fullName evidence="6">Divalent metal cation (Fe/Co/Zn/Cd) transporter</fullName>
    </submittedName>
</protein>
<accession>A0ABU2B2I0</accession>
<evidence type="ECO:0000313" key="7">
    <source>
        <dbReference type="Proteomes" id="UP001183794"/>
    </source>
</evidence>
<gene>
    <name evidence="6" type="ORF">J2S62_002079</name>
</gene>
<proteinExistence type="predicted"/>
<dbReference type="SUPFAM" id="SSF161111">
    <property type="entry name" value="Cation efflux protein transmembrane domain-like"/>
    <property type="match status" value="1"/>
</dbReference>
<sequence>MTGSVNLFPDPAEAVVNLVAASVALVALKVELKPPGRNHIDGHSKVEYSAAAVERWMTFVTAAGILTTSVQRFLEPQPLENSGIGLGVCILAPRA</sequence>
<evidence type="ECO:0000256" key="4">
    <source>
        <dbReference type="ARBA" id="ARBA00023136"/>
    </source>
</evidence>
<organism evidence="6 7">
    <name type="scientific">Enteractinococcus fodinae</name>
    <dbReference type="NCBI Taxonomy" id="684663"/>
    <lineage>
        <taxon>Bacteria</taxon>
        <taxon>Bacillati</taxon>
        <taxon>Actinomycetota</taxon>
        <taxon>Actinomycetes</taxon>
        <taxon>Micrococcales</taxon>
        <taxon>Micrococcaceae</taxon>
    </lineage>
</organism>
<dbReference type="Gene3D" id="1.20.1510.10">
    <property type="entry name" value="Cation efflux protein transmembrane domain"/>
    <property type="match status" value="1"/>
</dbReference>
<dbReference type="Pfam" id="PF01545">
    <property type="entry name" value="Cation_efflux"/>
    <property type="match status" value="1"/>
</dbReference>
<evidence type="ECO:0000313" key="6">
    <source>
        <dbReference type="EMBL" id="MDR7347822.1"/>
    </source>
</evidence>
<feature type="domain" description="Cation efflux protein transmembrane" evidence="5">
    <location>
        <begin position="1"/>
        <end position="91"/>
    </location>
</feature>
<keyword evidence="2" id="KW-0812">Transmembrane</keyword>
<evidence type="ECO:0000256" key="1">
    <source>
        <dbReference type="ARBA" id="ARBA00004141"/>
    </source>
</evidence>
<evidence type="ECO:0000256" key="3">
    <source>
        <dbReference type="ARBA" id="ARBA00022989"/>
    </source>
</evidence>
<reference evidence="6 7" key="1">
    <citation type="submission" date="2023-07" db="EMBL/GenBank/DDBJ databases">
        <title>Sequencing the genomes of 1000 actinobacteria strains.</title>
        <authorList>
            <person name="Klenk H.-P."/>
        </authorList>
    </citation>
    <scope>NUCLEOTIDE SEQUENCE [LARGE SCALE GENOMIC DNA]</scope>
    <source>
        <strain evidence="6 7">DSM 22966</strain>
    </source>
</reference>
<keyword evidence="4" id="KW-0472">Membrane</keyword>
<dbReference type="RefSeq" id="WP_310174454.1">
    <property type="nucleotide sequence ID" value="NZ_BAABHE010000002.1"/>
</dbReference>
<dbReference type="Proteomes" id="UP001183794">
    <property type="component" value="Unassembled WGS sequence"/>
</dbReference>
<dbReference type="InterPro" id="IPR027469">
    <property type="entry name" value="Cation_efflux_TMD_sf"/>
</dbReference>
<evidence type="ECO:0000259" key="5">
    <source>
        <dbReference type="Pfam" id="PF01545"/>
    </source>
</evidence>
<keyword evidence="3" id="KW-1133">Transmembrane helix</keyword>
<dbReference type="InterPro" id="IPR058533">
    <property type="entry name" value="Cation_efflux_TM"/>
</dbReference>
<keyword evidence="7" id="KW-1185">Reference proteome</keyword>
<dbReference type="EMBL" id="JAVDYJ010000001">
    <property type="protein sequence ID" value="MDR7347822.1"/>
    <property type="molecule type" value="Genomic_DNA"/>
</dbReference>
<evidence type="ECO:0000256" key="2">
    <source>
        <dbReference type="ARBA" id="ARBA00022692"/>
    </source>
</evidence>
<comment type="subcellular location">
    <subcellularLocation>
        <location evidence="1">Membrane</location>
        <topology evidence="1">Multi-pass membrane protein</topology>
    </subcellularLocation>
</comment>
<name>A0ABU2B2I0_9MICC</name>